<organism evidence="1 2">
    <name type="scientific">Catharanthus roseus</name>
    <name type="common">Madagascar periwinkle</name>
    <name type="synonym">Vinca rosea</name>
    <dbReference type="NCBI Taxonomy" id="4058"/>
    <lineage>
        <taxon>Eukaryota</taxon>
        <taxon>Viridiplantae</taxon>
        <taxon>Streptophyta</taxon>
        <taxon>Embryophyta</taxon>
        <taxon>Tracheophyta</taxon>
        <taxon>Spermatophyta</taxon>
        <taxon>Magnoliopsida</taxon>
        <taxon>eudicotyledons</taxon>
        <taxon>Gunneridae</taxon>
        <taxon>Pentapetalae</taxon>
        <taxon>asterids</taxon>
        <taxon>lamiids</taxon>
        <taxon>Gentianales</taxon>
        <taxon>Apocynaceae</taxon>
        <taxon>Rauvolfioideae</taxon>
        <taxon>Vinceae</taxon>
        <taxon>Catharanthinae</taxon>
        <taxon>Catharanthus</taxon>
    </lineage>
</organism>
<comment type="caution">
    <text evidence="1">The sequence shown here is derived from an EMBL/GenBank/DDBJ whole genome shotgun (WGS) entry which is preliminary data.</text>
</comment>
<dbReference type="Proteomes" id="UP001060085">
    <property type="component" value="Linkage Group LG07"/>
</dbReference>
<sequence length="103" mass="12342">MMNSSNGAAAFNMNGLKPNSHQKTYQDNYYYYYYKKNNNNISYGFQMPLHYPRYKKADYEKMPEWKIDCLLKEYGLPATGDVDQKRKFAMGAFLWPDQHQYDH</sequence>
<evidence type="ECO:0000313" key="2">
    <source>
        <dbReference type="Proteomes" id="UP001060085"/>
    </source>
</evidence>
<name>A0ACC0A540_CATRO</name>
<gene>
    <name evidence="1" type="ORF">M9H77_32557</name>
</gene>
<keyword evidence="2" id="KW-1185">Reference proteome</keyword>
<accession>A0ACC0A540</accession>
<proteinExistence type="predicted"/>
<protein>
    <submittedName>
        <fullName evidence="1">Uncharacterized protein</fullName>
    </submittedName>
</protein>
<dbReference type="EMBL" id="CM044707">
    <property type="protein sequence ID" value="KAI5655370.1"/>
    <property type="molecule type" value="Genomic_DNA"/>
</dbReference>
<reference evidence="2" key="1">
    <citation type="journal article" date="2023" name="Nat. Plants">
        <title>Single-cell RNA sequencing provides a high-resolution roadmap for understanding the multicellular compartmentation of specialized metabolism.</title>
        <authorList>
            <person name="Sun S."/>
            <person name="Shen X."/>
            <person name="Li Y."/>
            <person name="Li Y."/>
            <person name="Wang S."/>
            <person name="Li R."/>
            <person name="Zhang H."/>
            <person name="Shen G."/>
            <person name="Guo B."/>
            <person name="Wei J."/>
            <person name="Xu J."/>
            <person name="St-Pierre B."/>
            <person name="Chen S."/>
            <person name="Sun C."/>
        </authorList>
    </citation>
    <scope>NUCLEOTIDE SEQUENCE [LARGE SCALE GENOMIC DNA]</scope>
</reference>
<evidence type="ECO:0000313" key="1">
    <source>
        <dbReference type="EMBL" id="KAI5655370.1"/>
    </source>
</evidence>